<dbReference type="EMBL" id="JAINUG010000031">
    <property type="protein sequence ID" value="KAJ8409241.1"/>
    <property type="molecule type" value="Genomic_DNA"/>
</dbReference>
<feature type="region of interest" description="Disordered" evidence="1">
    <location>
        <begin position="1"/>
        <end position="46"/>
    </location>
</feature>
<comment type="caution">
    <text evidence="2">The sequence shown here is derived from an EMBL/GenBank/DDBJ whole genome shotgun (WGS) entry which is preliminary data.</text>
</comment>
<proteinExistence type="predicted"/>
<dbReference type="Proteomes" id="UP001221898">
    <property type="component" value="Unassembled WGS sequence"/>
</dbReference>
<keyword evidence="3" id="KW-1185">Reference proteome</keyword>
<reference evidence="2" key="1">
    <citation type="journal article" date="2023" name="Science">
        <title>Genome structures resolve the early diversification of teleost fishes.</title>
        <authorList>
            <person name="Parey E."/>
            <person name="Louis A."/>
            <person name="Montfort J."/>
            <person name="Bouchez O."/>
            <person name="Roques C."/>
            <person name="Iampietro C."/>
            <person name="Lluch J."/>
            <person name="Castinel A."/>
            <person name="Donnadieu C."/>
            <person name="Desvignes T."/>
            <person name="Floi Bucao C."/>
            <person name="Jouanno E."/>
            <person name="Wen M."/>
            <person name="Mejri S."/>
            <person name="Dirks R."/>
            <person name="Jansen H."/>
            <person name="Henkel C."/>
            <person name="Chen W.J."/>
            <person name="Zahm M."/>
            <person name="Cabau C."/>
            <person name="Klopp C."/>
            <person name="Thompson A.W."/>
            <person name="Robinson-Rechavi M."/>
            <person name="Braasch I."/>
            <person name="Lecointre G."/>
            <person name="Bobe J."/>
            <person name="Postlethwait J.H."/>
            <person name="Berthelot C."/>
            <person name="Roest Crollius H."/>
            <person name="Guiguen Y."/>
        </authorList>
    </citation>
    <scope>NUCLEOTIDE SEQUENCE</scope>
    <source>
        <strain evidence="2">NC1722</strain>
    </source>
</reference>
<accession>A0AAD7WTU5</accession>
<evidence type="ECO:0000256" key="1">
    <source>
        <dbReference type="SAM" id="MobiDB-lite"/>
    </source>
</evidence>
<evidence type="ECO:0000313" key="2">
    <source>
        <dbReference type="EMBL" id="KAJ8409241.1"/>
    </source>
</evidence>
<protein>
    <submittedName>
        <fullName evidence="2">Uncharacterized protein</fullName>
    </submittedName>
</protein>
<dbReference type="AlphaFoldDB" id="A0AAD7WTU5"/>
<gene>
    <name evidence="2" type="ORF">AAFF_G00234390</name>
</gene>
<name>A0AAD7WTU5_9TELE</name>
<evidence type="ECO:0000313" key="3">
    <source>
        <dbReference type="Proteomes" id="UP001221898"/>
    </source>
</evidence>
<organism evidence="2 3">
    <name type="scientific">Aldrovandia affinis</name>
    <dbReference type="NCBI Taxonomy" id="143900"/>
    <lineage>
        <taxon>Eukaryota</taxon>
        <taxon>Metazoa</taxon>
        <taxon>Chordata</taxon>
        <taxon>Craniata</taxon>
        <taxon>Vertebrata</taxon>
        <taxon>Euteleostomi</taxon>
        <taxon>Actinopterygii</taxon>
        <taxon>Neopterygii</taxon>
        <taxon>Teleostei</taxon>
        <taxon>Notacanthiformes</taxon>
        <taxon>Halosauridae</taxon>
        <taxon>Aldrovandia</taxon>
    </lineage>
</organism>
<sequence>MDPEPGAITAACHQPKGKGQRRSGLSAAPDRPHCEPRNSSGAGAEAAALHERCHLRLHQFGSETGGSQWAPATPCIGTGTRYRPIQSSADNVEPRQVGNSPAIDGRRINHYHTPLSLHNARNLPCLNKRAVDGSYSSITVNHYTP</sequence>
<feature type="region of interest" description="Disordered" evidence="1">
    <location>
        <begin position="80"/>
        <end position="106"/>
    </location>
</feature>